<reference evidence="1 2" key="1">
    <citation type="submission" date="2019-08" db="EMBL/GenBank/DDBJ databases">
        <title>Actinomadura sp. nov. CYP1-5 isolated from mountain soil.</title>
        <authorList>
            <person name="Songsumanus A."/>
            <person name="Kuncharoen N."/>
            <person name="Kudo T."/>
            <person name="Yuki M."/>
            <person name="Igarashi Y."/>
            <person name="Tanasupawat S."/>
        </authorList>
    </citation>
    <scope>NUCLEOTIDE SEQUENCE [LARGE SCALE GENOMIC DNA]</scope>
    <source>
        <strain evidence="1 2">GKU157</strain>
    </source>
</reference>
<evidence type="ECO:0000313" key="1">
    <source>
        <dbReference type="EMBL" id="TYC08887.1"/>
    </source>
</evidence>
<dbReference type="OrthoDB" id="9792686at2"/>
<protein>
    <submittedName>
        <fullName evidence="1">Uncharacterized protein</fullName>
    </submittedName>
</protein>
<organism evidence="1 2">
    <name type="scientific">Actinomadura syzygii</name>
    <dbReference type="NCBI Taxonomy" id="1427538"/>
    <lineage>
        <taxon>Bacteria</taxon>
        <taxon>Bacillati</taxon>
        <taxon>Actinomycetota</taxon>
        <taxon>Actinomycetes</taxon>
        <taxon>Streptosporangiales</taxon>
        <taxon>Thermomonosporaceae</taxon>
        <taxon>Actinomadura</taxon>
    </lineage>
</organism>
<dbReference type="Proteomes" id="UP000322634">
    <property type="component" value="Unassembled WGS sequence"/>
</dbReference>
<name>A0A5D0TSQ3_9ACTN</name>
<gene>
    <name evidence="1" type="ORF">FXF65_35735</name>
</gene>
<accession>A0A5D0TSQ3</accession>
<dbReference type="RefSeq" id="WP_148354507.1">
    <property type="nucleotide sequence ID" value="NZ_JBHSBF010000032.1"/>
</dbReference>
<keyword evidence="2" id="KW-1185">Reference proteome</keyword>
<evidence type="ECO:0000313" key="2">
    <source>
        <dbReference type="Proteomes" id="UP000322634"/>
    </source>
</evidence>
<dbReference type="EMBL" id="VSFF01000015">
    <property type="protein sequence ID" value="TYC08887.1"/>
    <property type="molecule type" value="Genomic_DNA"/>
</dbReference>
<dbReference type="AlphaFoldDB" id="A0A5D0TSQ3"/>
<sequence>MSWTEDDDLKILLCAALVGAAALWWARRRWVARPRVDELGRVVAQAYESEWTDRFGVTAEALHAALAENGDSVLRERIDRAIGAVDLAFESGADGAVAATVVVDDEGGARSTARLSLPWEDVPQGVRADLLRNGASPALRSWRAAA</sequence>
<proteinExistence type="predicted"/>
<comment type="caution">
    <text evidence="1">The sequence shown here is derived from an EMBL/GenBank/DDBJ whole genome shotgun (WGS) entry which is preliminary data.</text>
</comment>